<dbReference type="SUPFAM" id="SSF56219">
    <property type="entry name" value="DNase I-like"/>
    <property type="match status" value="1"/>
</dbReference>
<evidence type="ECO:0000259" key="2">
    <source>
        <dbReference type="PROSITE" id="PS50878"/>
    </source>
</evidence>
<dbReference type="InterPro" id="IPR026960">
    <property type="entry name" value="RVT-Znf"/>
</dbReference>
<feature type="domain" description="Reverse transcriptase" evidence="2">
    <location>
        <begin position="748"/>
        <end position="1028"/>
    </location>
</feature>
<gene>
    <name evidence="3" type="ORF">FSB_LOCUS23720</name>
</gene>
<dbReference type="PANTHER" id="PTHR33116:SF78">
    <property type="entry name" value="OS12G0587133 PROTEIN"/>
    <property type="match status" value="1"/>
</dbReference>
<dbReference type="PROSITE" id="PS50878">
    <property type="entry name" value="RT_POL"/>
    <property type="match status" value="1"/>
</dbReference>
<dbReference type="InterPro" id="IPR043502">
    <property type="entry name" value="DNA/RNA_pol_sf"/>
</dbReference>
<dbReference type="Pfam" id="PF00078">
    <property type="entry name" value="RVT_1"/>
    <property type="match status" value="1"/>
</dbReference>
<dbReference type="Gene3D" id="3.60.10.10">
    <property type="entry name" value="Endonuclease/exonuclease/phosphatase"/>
    <property type="match status" value="1"/>
</dbReference>
<dbReference type="PANTHER" id="PTHR33116">
    <property type="entry name" value="REVERSE TRANSCRIPTASE ZINC-BINDING DOMAIN-CONTAINING PROTEIN-RELATED-RELATED"/>
    <property type="match status" value="1"/>
</dbReference>
<feature type="compositionally biased region" description="Polar residues" evidence="1">
    <location>
        <begin position="125"/>
        <end position="147"/>
    </location>
</feature>
<evidence type="ECO:0000256" key="1">
    <source>
        <dbReference type="SAM" id="MobiDB-lite"/>
    </source>
</evidence>
<dbReference type="CDD" id="cd01650">
    <property type="entry name" value="RT_nLTR_like"/>
    <property type="match status" value="1"/>
</dbReference>
<organism evidence="3">
    <name type="scientific">Fagus sylvatica</name>
    <name type="common">Beechnut</name>
    <dbReference type="NCBI Taxonomy" id="28930"/>
    <lineage>
        <taxon>Eukaryota</taxon>
        <taxon>Viridiplantae</taxon>
        <taxon>Streptophyta</taxon>
        <taxon>Embryophyta</taxon>
        <taxon>Tracheophyta</taxon>
        <taxon>Spermatophyta</taxon>
        <taxon>Magnoliopsida</taxon>
        <taxon>eudicotyledons</taxon>
        <taxon>Gunneridae</taxon>
        <taxon>Pentapetalae</taxon>
        <taxon>rosids</taxon>
        <taxon>fabids</taxon>
        <taxon>Fagales</taxon>
        <taxon>Fagaceae</taxon>
        <taxon>Fagus</taxon>
    </lineage>
</organism>
<dbReference type="EMBL" id="OIVN01001609">
    <property type="protein sequence ID" value="SPC95838.1"/>
    <property type="molecule type" value="Genomic_DNA"/>
</dbReference>
<protein>
    <recommendedName>
        <fullName evidence="2">Reverse transcriptase domain-containing protein</fullName>
    </recommendedName>
</protein>
<proteinExistence type="predicted"/>
<dbReference type="InterPro" id="IPR000477">
    <property type="entry name" value="RT_dom"/>
</dbReference>
<evidence type="ECO:0000313" key="3">
    <source>
        <dbReference type="EMBL" id="SPC95838.1"/>
    </source>
</evidence>
<name>A0A2N9G8K0_FAGSY</name>
<dbReference type="SUPFAM" id="SSF56672">
    <property type="entry name" value="DNA/RNA polymerases"/>
    <property type="match status" value="1"/>
</dbReference>
<dbReference type="InterPro" id="IPR036691">
    <property type="entry name" value="Endo/exonu/phosph_ase_sf"/>
</dbReference>
<dbReference type="Pfam" id="PF13966">
    <property type="entry name" value="zf-RVT"/>
    <property type="match status" value="1"/>
</dbReference>
<accession>A0A2N9G8K0</accession>
<feature type="region of interest" description="Disordered" evidence="1">
    <location>
        <begin position="116"/>
        <end position="147"/>
    </location>
</feature>
<reference evidence="3" key="1">
    <citation type="submission" date="2018-02" db="EMBL/GenBank/DDBJ databases">
        <authorList>
            <person name="Cohen D.B."/>
            <person name="Kent A.D."/>
        </authorList>
    </citation>
    <scope>NUCLEOTIDE SEQUENCE</scope>
</reference>
<sequence length="1421" mass="160497">MKVTECGKIHTCSVSLGKEGARWLAKCVEENVAREADKSFVATFREKDQGYVIRRLSNDYGRFVELTVYGDGGLKGRIVIPEGFKQGGWKGSGAEVRCLVDSIPLPVVVDSVVGIRDKQGGGQGNSDKPGTSNVPKENGGNHHSWSTSDGSWMKLCWTFEKAIPAAAPGNAGELPTMISATDSENLVRNDVGNPASTLVVKNPEMRQLREWFLELRDGKRLRLPVELLIPSNVSCLSTEDKEDRSLWSESCGEGSTWGDEVGGHDLHGEDSVIAEEGLGNSLIVFEEDSEPISVSPLAMELPVASNTPTLELTNGDMGGNPCFSYWVNMKRKAFGKYIGTSYEGYEEAVNNLLVAIDASRKKQQPMQAELSQVRKQGMKGSRKLKALVSSINYEPPEWQIRRTSVSKFEIFSKIGVRISSAFKKPNWNWIVMSGHSSGVYGPNVDSERGVLWDELAGINSWWDVPWCVGGDFNVVRFPSERLGTAAFAPAMYGFSDFISTHGLVDPPLEGAETALSNSIKSLAFYAGLWQWSMGPANRFASKNMWLKAEGFMEKVGSWWSSYQFDGSPSFILAKKLKSLKLDLKKWNEEDFGNVLFKKNSLFQELQALESIEESRVLTEEERITHARIKMELEKYILFDEISWRQKSRALWLREGDKNTKFFHRVANSNRRNNTIGKLCVDGELTEDHEAIKTEDVQWLERQFDEEEITEVIKGFNGDKAPGPDGFPLSFFQHCWSIVKDDMLAVFREFHSQCSFERSLNATFLTLIPKKSEAFEVKDFRPISLVGSVYKVLAKVLANRLQLVLEKIVSGSQNAFVRGRQILDSVLIANECLDSRLKVGDPGVLCKLDLEKAYDHVNLGFLDYMLQRCGFSDKWRTWISFCVSTIRFSVLINGTSCGFFESTWGLRQGDPLSPLLFVIVMEALSRMLDRAIDGGFLSGFQVGSEEANHLMVSHLLFADDTLIFCEADPDQILNLGFLLTWFEAISGLKVNLAKFEMVQVGDVPHVGELAGILGCSTSSLPMKYLGLPLGAKFKAKEIWNEVLEKMERRLAGWKRLYLSKGGRLTLIKSTLSNLPTYFLSLFPIPATVARRMEQLQRDFLWGGLGKEFKFHLVNWDSVCSPVQCGGLAVKNLRLYNKALLGKWLWRFGKERGALWRRLVEMKYGSEVGGWCTIDVHSPYGVSLWKFIRQGWGNFLQHVRFDAGNGVSIRFWHDVWCGEAALKESFPDLFRLARNKEALVAQYMQVHNASTHWKLDFIRPVQDWEMESLSSFLNLLYSVQVQSNNNDKLCWKPTPQLGFKVSSYYEVLNRREDYSFPWKSIWKPKVPSRVSFFVWVASLGKILTVDNLRTRNIILVSWCCLCKADGETMDHLLLHCAFSKEVWDMVFVMFGVSWAMPRTVRGLLACWQGTSAVLREMSKLWLT</sequence>